<evidence type="ECO:0000259" key="3">
    <source>
        <dbReference type="Pfam" id="PF26059"/>
    </source>
</evidence>
<dbReference type="Pfam" id="PF26059">
    <property type="entry name" value="DUF8020"/>
    <property type="match status" value="1"/>
</dbReference>
<keyword evidence="1" id="KW-0812">Transmembrane</keyword>
<feature type="signal peptide" evidence="2">
    <location>
        <begin position="1"/>
        <end position="26"/>
    </location>
</feature>
<dbReference type="InterPro" id="IPR058333">
    <property type="entry name" value="DUF8020"/>
</dbReference>
<gene>
    <name evidence="4" type="ORF">FOY51_14775</name>
</gene>
<comment type="caution">
    <text evidence="4">The sequence shown here is derived from an EMBL/GenBank/DDBJ whole genome shotgun (WGS) entry which is preliminary data.</text>
</comment>
<dbReference type="AlphaFoldDB" id="A0A5A7SBM9"/>
<feature type="domain" description="DUF8020" evidence="3">
    <location>
        <begin position="46"/>
        <end position="114"/>
    </location>
</feature>
<accession>A0A5A7SBM9</accession>
<feature type="transmembrane region" description="Helical" evidence="1">
    <location>
        <begin position="181"/>
        <end position="200"/>
    </location>
</feature>
<organism evidence="4 5">
    <name type="scientific">Antrihabitans cavernicola</name>
    <dbReference type="NCBI Taxonomy" id="2495913"/>
    <lineage>
        <taxon>Bacteria</taxon>
        <taxon>Bacillati</taxon>
        <taxon>Actinomycetota</taxon>
        <taxon>Actinomycetes</taxon>
        <taxon>Mycobacteriales</taxon>
        <taxon>Nocardiaceae</taxon>
        <taxon>Antrihabitans</taxon>
    </lineage>
</organism>
<evidence type="ECO:0000313" key="5">
    <source>
        <dbReference type="Proteomes" id="UP000322244"/>
    </source>
</evidence>
<feature type="transmembrane region" description="Helical" evidence="1">
    <location>
        <begin position="206"/>
        <end position="225"/>
    </location>
</feature>
<keyword evidence="1" id="KW-1133">Transmembrane helix</keyword>
<keyword evidence="1" id="KW-0472">Membrane</keyword>
<dbReference type="OrthoDB" id="4558594at2"/>
<dbReference type="RefSeq" id="WP_149431008.1">
    <property type="nucleotide sequence ID" value="NZ_VLNY01000006.1"/>
</dbReference>
<proteinExistence type="predicted"/>
<dbReference type="Proteomes" id="UP000322244">
    <property type="component" value="Unassembled WGS sequence"/>
</dbReference>
<feature type="chain" id="PRO_5022673800" description="DUF8020 domain-containing protein" evidence="2">
    <location>
        <begin position="27"/>
        <end position="239"/>
    </location>
</feature>
<dbReference type="EMBL" id="VLNY01000006">
    <property type="protein sequence ID" value="KAA0022247.1"/>
    <property type="molecule type" value="Genomic_DNA"/>
</dbReference>
<name>A0A5A7SBM9_9NOCA</name>
<protein>
    <recommendedName>
        <fullName evidence="3">DUF8020 domain-containing protein</fullName>
    </recommendedName>
</protein>
<keyword evidence="2" id="KW-0732">Signal</keyword>
<keyword evidence="5" id="KW-1185">Reference proteome</keyword>
<reference evidence="4 5" key="1">
    <citation type="submission" date="2019-07" db="EMBL/GenBank/DDBJ databases">
        <title>Rhodococcus cavernicolus sp. nov., isolated from a cave.</title>
        <authorList>
            <person name="Lee S.D."/>
        </authorList>
    </citation>
    <scope>NUCLEOTIDE SEQUENCE [LARGE SCALE GENOMIC DNA]</scope>
    <source>
        <strain evidence="4 5">C1-24</strain>
    </source>
</reference>
<feature type="transmembrane region" description="Helical" evidence="1">
    <location>
        <begin position="149"/>
        <end position="174"/>
    </location>
</feature>
<sequence>MKVTQLSVVAVAAIAALGIVSGTANAAPVDGGANDGTTISTDLLPGIHYTASIVDHSVVVTTDAGRLTTRDGQFEILGANGDLVAGVPLTYRMDQQDFPIAAQISGNTVTLTPSATPVAAQVHPVAQQYPSVDARNAAAFTTLVQQTTLAAALGAMIGTVVGGVTGCLLGATALTAATIPLAALLGAGPIAGCAAGAVLLGPVGTIAGAIVVGAPIVAVSAFQYFSAVNAPFAPAPAPK</sequence>
<evidence type="ECO:0000313" key="4">
    <source>
        <dbReference type="EMBL" id="KAA0022247.1"/>
    </source>
</evidence>
<evidence type="ECO:0000256" key="1">
    <source>
        <dbReference type="SAM" id="Phobius"/>
    </source>
</evidence>
<evidence type="ECO:0000256" key="2">
    <source>
        <dbReference type="SAM" id="SignalP"/>
    </source>
</evidence>